<evidence type="ECO:0000256" key="3">
    <source>
        <dbReference type="ARBA" id="ARBA00022692"/>
    </source>
</evidence>
<feature type="transmembrane region" description="Helical" evidence="6">
    <location>
        <begin position="832"/>
        <end position="852"/>
    </location>
</feature>
<feature type="domain" description="ABC3 transporter permease C-terminal" evidence="7">
    <location>
        <begin position="744"/>
        <end position="851"/>
    </location>
</feature>
<accession>A0A9X2C2B4</accession>
<comment type="subcellular location">
    <subcellularLocation>
        <location evidence="1">Cell membrane</location>
        <topology evidence="1">Multi-pass membrane protein</topology>
    </subcellularLocation>
</comment>
<feature type="transmembrane region" description="Helical" evidence="6">
    <location>
        <begin position="740"/>
        <end position="763"/>
    </location>
</feature>
<evidence type="ECO:0000256" key="5">
    <source>
        <dbReference type="ARBA" id="ARBA00023136"/>
    </source>
</evidence>
<dbReference type="PANTHER" id="PTHR30287:SF2">
    <property type="entry name" value="BLL1001 PROTEIN"/>
    <property type="match status" value="1"/>
</dbReference>
<reference evidence="8" key="1">
    <citation type="submission" date="2021-11" db="EMBL/GenBank/DDBJ databases">
        <title>BS-T2-15 a new species belonging to the Comamonadaceae family isolated from the soil of a French oak forest.</title>
        <authorList>
            <person name="Mieszkin S."/>
            <person name="Alain K."/>
        </authorList>
    </citation>
    <scope>NUCLEOTIDE SEQUENCE</scope>
    <source>
        <strain evidence="8">BS-T2-15</strain>
    </source>
</reference>
<dbReference type="Pfam" id="PF02687">
    <property type="entry name" value="FtsX"/>
    <property type="match status" value="2"/>
</dbReference>
<feature type="transmembrane region" description="Helical" evidence="6">
    <location>
        <begin position="359"/>
        <end position="381"/>
    </location>
</feature>
<evidence type="ECO:0000313" key="9">
    <source>
        <dbReference type="Proteomes" id="UP001139353"/>
    </source>
</evidence>
<evidence type="ECO:0000256" key="2">
    <source>
        <dbReference type="ARBA" id="ARBA00022475"/>
    </source>
</evidence>
<evidence type="ECO:0000313" key="8">
    <source>
        <dbReference type="EMBL" id="MCK9688531.1"/>
    </source>
</evidence>
<keyword evidence="2" id="KW-1003">Cell membrane</keyword>
<evidence type="ECO:0000259" key="7">
    <source>
        <dbReference type="Pfam" id="PF02687"/>
    </source>
</evidence>
<feature type="transmembrane region" description="Helical" evidence="6">
    <location>
        <begin position="482"/>
        <end position="504"/>
    </location>
</feature>
<evidence type="ECO:0000256" key="4">
    <source>
        <dbReference type="ARBA" id="ARBA00022989"/>
    </source>
</evidence>
<dbReference type="RefSeq" id="WP_275684579.1">
    <property type="nucleotide sequence ID" value="NZ_JAJLJH010000009.1"/>
</dbReference>
<organism evidence="8 9">
    <name type="scientific">Scleromatobacter humisilvae</name>
    <dbReference type="NCBI Taxonomy" id="2897159"/>
    <lineage>
        <taxon>Bacteria</taxon>
        <taxon>Pseudomonadati</taxon>
        <taxon>Pseudomonadota</taxon>
        <taxon>Betaproteobacteria</taxon>
        <taxon>Burkholderiales</taxon>
        <taxon>Sphaerotilaceae</taxon>
        <taxon>Scleromatobacter</taxon>
    </lineage>
</organism>
<sequence length="868" mass="89682">MAALHLQLLWAEWRHHPWRQAAAVMAVALGVALAFAVQLINASALSEFETAVHAASGAPDFSVRPRDGLLSEDLYARVAMTPGVARASPVIDLAVGLRGRDGQSHPARLLGLDALVAPWISPGWLAQPEASSASSTAGAQASPVAPLSALDPDLVFVNASARAQLGTADHVTLRVDGREQSFAIGGRIAADGPPLLVMDIAGAQTHFDRVGSLSRVDVRLAPGARQEAVMGALDAGPDVRAAAPDEAALRMARLSQSYRVNLSVLSLVALFTGGFLVFSVQSLAVAKRIPQLALLGVLGMSGRQRRTLVWADSLTVGAVGGLAGLALGTALAAAALRALGGDLGSGTLGASTPHLQWNVLAALAYFTLGVASAFAGGWWPARAAQGLAPAQSLKGLSTASGSDWPVGYGLGLIALAVALALVPPWRAIPWGAYACVGVLLLGGISLVPQVVALLLKGFRGARNPVAALAVARAVDQRHAATAAVAGVVASLSLVVALTVMVASFRDSLIVWLDDVLPADVYVRAPPGASEGPVFLPAAVLAAASGPGVRQIRAERLVTITLAPDQPDATLLVRDLPTGNAAPALPWIVAPDATPPPPADSGVLSVYPSEVLAALQHLKKGDIMEVPLPPRAPATGAKARTTAARAVVRGIWRDYARQQGALLMARADWLRLTGDERVSGLAVWLVDRDAKESSATDGRTAVVARLKAAVPADSPIEIATSGELRDYSLRIFDRSFAVTRWLQGVALAIGLAGIAASFSAQVLARRREFGTLQHLGFTRRQVLTLVASEGALWSAVGAALGLALGLAVSVVLVKVVNPQSFHWTMQMSVPPGTLLTLGLGVIFAGALTAWGSGHAAAGRDVIRAVKEDW</sequence>
<keyword evidence="9" id="KW-1185">Reference proteome</keyword>
<comment type="caution">
    <text evidence="8">The sequence shown here is derived from an EMBL/GenBank/DDBJ whole genome shotgun (WGS) entry which is preliminary data.</text>
</comment>
<feature type="transmembrane region" description="Helical" evidence="6">
    <location>
        <begin position="784"/>
        <end position="812"/>
    </location>
</feature>
<dbReference type="AlphaFoldDB" id="A0A9X2C2B4"/>
<feature type="transmembrane region" description="Helical" evidence="6">
    <location>
        <begin position="402"/>
        <end position="422"/>
    </location>
</feature>
<gene>
    <name evidence="8" type="ORF">LPC04_22715</name>
</gene>
<dbReference type="InterPro" id="IPR003838">
    <property type="entry name" value="ABC3_permease_C"/>
</dbReference>
<evidence type="ECO:0000256" key="6">
    <source>
        <dbReference type="SAM" id="Phobius"/>
    </source>
</evidence>
<keyword evidence="5 6" id="KW-0472">Membrane</keyword>
<dbReference type="PANTHER" id="PTHR30287">
    <property type="entry name" value="MEMBRANE COMPONENT OF PREDICTED ABC SUPERFAMILY METABOLITE UPTAKE TRANSPORTER"/>
    <property type="match status" value="1"/>
</dbReference>
<proteinExistence type="predicted"/>
<dbReference type="Proteomes" id="UP001139353">
    <property type="component" value="Unassembled WGS sequence"/>
</dbReference>
<dbReference type="InterPro" id="IPR038766">
    <property type="entry name" value="Membrane_comp_ABC_pdt"/>
</dbReference>
<keyword evidence="3 6" id="KW-0812">Transmembrane</keyword>
<feature type="transmembrane region" description="Helical" evidence="6">
    <location>
        <begin position="314"/>
        <end position="339"/>
    </location>
</feature>
<keyword evidence="4 6" id="KW-1133">Transmembrane helix</keyword>
<feature type="transmembrane region" description="Helical" evidence="6">
    <location>
        <begin position="20"/>
        <end position="40"/>
    </location>
</feature>
<feature type="transmembrane region" description="Helical" evidence="6">
    <location>
        <begin position="428"/>
        <end position="455"/>
    </location>
</feature>
<dbReference type="GO" id="GO:0005886">
    <property type="term" value="C:plasma membrane"/>
    <property type="evidence" value="ECO:0007669"/>
    <property type="project" value="UniProtKB-SubCell"/>
</dbReference>
<name>A0A9X2C2B4_9BURK</name>
<feature type="transmembrane region" description="Helical" evidence="6">
    <location>
        <begin position="260"/>
        <end position="279"/>
    </location>
</feature>
<protein>
    <submittedName>
        <fullName evidence="8">ABC transporter permease</fullName>
    </submittedName>
</protein>
<evidence type="ECO:0000256" key="1">
    <source>
        <dbReference type="ARBA" id="ARBA00004651"/>
    </source>
</evidence>
<dbReference type="EMBL" id="JAJLJH010000009">
    <property type="protein sequence ID" value="MCK9688531.1"/>
    <property type="molecule type" value="Genomic_DNA"/>
</dbReference>
<feature type="domain" description="ABC3 transporter permease C-terminal" evidence="7">
    <location>
        <begin position="264"/>
        <end position="384"/>
    </location>
</feature>